<gene>
    <name evidence="3" type="ORF">E4U60_004772</name>
</gene>
<reference evidence="3 4" key="1">
    <citation type="journal article" date="2020" name="bioRxiv">
        <title>Whole genome comparisons of ergot fungi reveals the divergence and evolution of species within the genus Claviceps are the result of varying mechanisms driving genome evolution and host range expansion.</title>
        <authorList>
            <person name="Wyka S.A."/>
            <person name="Mondo S.J."/>
            <person name="Liu M."/>
            <person name="Dettman J."/>
            <person name="Nalam V."/>
            <person name="Broders K.D."/>
        </authorList>
    </citation>
    <scope>NUCLEOTIDE SEQUENCE [LARGE SCALE GENOMIC DNA]</scope>
    <source>
        <strain evidence="3 4">CCC 1485</strain>
    </source>
</reference>
<dbReference type="Proteomes" id="UP000706124">
    <property type="component" value="Unassembled WGS sequence"/>
</dbReference>
<protein>
    <submittedName>
        <fullName evidence="3">Uncharacterized protein</fullName>
    </submittedName>
</protein>
<dbReference type="OrthoDB" id="4961448at2759"/>
<feature type="region of interest" description="Disordered" evidence="1">
    <location>
        <begin position="212"/>
        <end position="235"/>
    </location>
</feature>
<keyword evidence="2" id="KW-0812">Transmembrane</keyword>
<keyword evidence="2" id="KW-0472">Membrane</keyword>
<feature type="compositionally biased region" description="Basic and acidic residues" evidence="1">
    <location>
        <begin position="26"/>
        <end position="36"/>
    </location>
</feature>
<feature type="compositionally biased region" description="Gly residues" evidence="1">
    <location>
        <begin position="58"/>
        <end position="67"/>
    </location>
</feature>
<feature type="region of interest" description="Disordered" evidence="1">
    <location>
        <begin position="26"/>
        <end position="133"/>
    </location>
</feature>
<organism evidence="3 4">
    <name type="scientific">Claviceps pazoutovae</name>
    <dbReference type="NCBI Taxonomy" id="1649127"/>
    <lineage>
        <taxon>Eukaryota</taxon>
        <taxon>Fungi</taxon>
        <taxon>Dikarya</taxon>
        <taxon>Ascomycota</taxon>
        <taxon>Pezizomycotina</taxon>
        <taxon>Sordariomycetes</taxon>
        <taxon>Hypocreomycetidae</taxon>
        <taxon>Hypocreales</taxon>
        <taxon>Clavicipitaceae</taxon>
        <taxon>Claviceps</taxon>
    </lineage>
</organism>
<feature type="compositionally biased region" description="Low complexity" evidence="1">
    <location>
        <begin position="154"/>
        <end position="173"/>
    </location>
</feature>
<feature type="compositionally biased region" description="Polar residues" evidence="1">
    <location>
        <begin position="411"/>
        <end position="433"/>
    </location>
</feature>
<dbReference type="AlphaFoldDB" id="A0A9P7MKE9"/>
<evidence type="ECO:0000256" key="1">
    <source>
        <dbReference type="SAM" id="MobiDB-lite"/>
    </source>
</evidence>
<evidence type="ECO:0000256" key="2">
    <source>
        <dbReference type="SAM" id="Phobius"/>
    </source>
</evidence>
<keyword evidence="4" id="KW-1185">Reference proteome</keyword>
<name>A0A9P7MKE9_9HYPO</name>
<proteinExistence type="predicted"/>
<accession>A0A9P7MKE9</accession>
<feature type="region of interest" description="Disordered" evidence="1">
    <location>
        <begin position="154"/>
        <end position="175"/>
    </location>
</feature>
<dbReference type="EMBL" id="SRPO01000004">
    <property type="protein sequence ID" value="KAG5949514.1"/>
    <property type="molecule type" value="Genomic_DNA"/>
</dbReference>
<evidence type="ECO:0000313" key="3">
    <source>
        <dbReference type="EMBL" id="KAG5949514.1"/>
    </source>
</evidence>
<feature type="transmembrane region" description="Helical" evidence="2">
    <location>
        <begin position="182"/>
        <end position="204"/>
    </location>
</feature>
<feature type="compositionally biased region" description="Low complexity" evidence="1">
    <location>
        <begin position="75"/>
        <end position="103"/>
    </location>
</feature>
<feature type="region of interest" description="Disordered" evidence="1">
    <location>
        <begin position="407"/>
        <end position="433"/>
    </location>
</feature>
<sequence>MAAAGITGSGGVKNARYIRDMDTRGIRDIPAEKNDDQASVNPRAKIGHHDLVKSRPGSRGGGSGGCDGEATTAVGATSTETETQSETTTATGSATVTASTSTGDPMTDFSGQGSADGKIAVRNAPRYPPSTPLLKTKFTQSADSHEAALDVERAPVTTSSATAPAFSPSAASTGGNRVSTSVAITIALATIAGLALILATLFFCKVCRRRRRSGRPGSSYLQDDPEKNNSRKSKLAISAPSAPIPLETLPPSLTYPPAPPALAAPIALVTRSAPAPIATATPGCLVRPSGSSSMSSFKDVQGGGIPWWRKYDVGLDRADADMGMKLDKVKALNHRPSIPPPMLMDRKLHPSISGSTLSIASAASTPTLHRGHVRGRHTPLIARNCGVDWQLPILPIMAVQPPLRSVRPGATMSSTSSIQPTTHELRTLTSIAP</sequence>
<comment type="caution">
    <text evidence="3">The sequence shown here is derived from an EMBL/GenBank/DDBJ whole genome shotgun (WGS) entry which is preliminary data.</text>
</comment>
<keyword evidence="2" id="KW-1133">Transmembrane helix</keyword>
<evidence type="ECO:0000313" key="4">
    <source>
        <dbReference type="Proteomes" id="UP000706124"/>
    </source>
</evidence>